<sequence length="402" mass="44417">MTPVIIWHPDGRQVLRDQAGWPTLAPDKRERLTDAARRVWNMDLWLLHEGGSSLDRPEPAHLRALSPECPRGMVWDEVDHAALPQARAWQQPHWPEDAAQHIDDALTQVGRIRTSALHPVHSNDLVSVIQADTTQGIVYFKASHSGREAAVTAFLARHHPDLVPPLLWADEAQGMILSASGGELLDAVGDIRPWEDALRQLARFQLQADPLALATLDCPGCALAEMADQVDALLGDVAVLKDWGVKEEDRTILEDQRPAIRAAFRALASLGLPDLPAHGDAHPRNALSGGRGSVWFDWSEARSAAHPFLDAGWFLWWTLQKPGLPVAQAGEDLGPHLARTYLKALGCPEAQGLLLTSRPLALLQRAVAYDAQFRHWKGTIDGWRPLYVPYVLRQAARALLHP</sequence>
<reference evidence="2" key="1">
    <citation type="journal article" date="2019" name="Int. J. Syst. Evol. Microbiol.">
        <title>The Global Catalogue of Microorganisms (GCM) 10K type strain sequencing project: providing services to taxonomists for standard genome sequencing and annotation.</title>
        <authorList>
            <consortium name="The Broad Institute Genomics Platform"/>
            <consortium name="The Broad Institute Genome Sequencing Center for Infectious Disease"/>
            <person name="Wu L."/>
            <person name="Ma J."/>
        </authorList>
    </citation>
    <scope>NUCLEOTIDE SEQUENCE [LARGE SCALE GENOMIC DNA]</scope>
    <source>
        <strain evidence="2">CCUG 56029</strain>
    </source>
</reference>
<comment type="caution">
    <text evidence="1">The sequence shown here is derived from an EMBL/GenBank/DDBJ whole genome shotgun (WGS) entry which is preliminary data.</text>
</comment>
<dbReference type="EMBL" id="JBHSEH010000004">
    <property type="protein sequence ID" value="MFC4424826.1"/>
    <property type="molecule type" value="Genomic_DNA"/>
</dbReference>
<dbReference type="SUPFAM" id="SSF56112">
    <property type="entry name" value="Protein kinase-like (PK-like)"/>
    <property type="match status" value="1"/>
</dbReference>
<accession>A0ABV8XJ37</accession>
<gene>
    <name evidence="1" type="ORF">ACFOZ9_01290</name>
</gene>
<evidence type="ECO:0000313" key="2">
    <source>
        <dbReference type="Proteomes" id="UP001595998"/>
    </source>
</evidence>
<keyword evidence="2" id="KW-1185">Reference proteome</keyword>
<organism evidence="1 2">
    <name type="scientific">Deinococcus navajonensis</name>
    <dbReference type="NCBI Taxonomy" id="309884"/>
    <lineage>
        <taxon>Bacteria</taxon>
        <taxon>Thermotogati</taxon>
        <taxon>Deinococcota</taxon>
        <taxon>Deinococci</taxon>
        <taxon>Deinococcales</taxon>
        <taxon>Deinococcaceae</taxon>
        <taxon>Deinococcus</taxon>
    </lineage>
</organism>
<dbReference type="InterPro" id="IPR011009">
    <property type="entry name" value="Kinase-like_dom_sf"/>
</dbReference>
<name>A0ABV8XJ37_9DEIO</name>
<dbReference type="RefSeq" id="WP_380035394.1">
    <property type="nucleotide sequence ID" value="NZ_JBHSEH010000004.1"/>
</dbReference>
<protein>
    <recommendedName>
        <fullName evidence="3">Aminoglycoside phosphotransferase domain-containing protein</fullName>
    </recommendedName>
</protein>
<dbReference type="Proteomes" id="UP001595998">
    <property type="component" value="Unassembled WGS sequence"/>
</dbReference>
<evidence type="ECO:0008006" key="3">
    <source>
        <dbReference type="Google" id="ProtNLM"/>
    </source>
</evidence>
<evidence type="ECO:0000313" key="1">
    <source>
        <dbReference type="EMBL" id="MFC4424826.1"/>
    </source>
</evidence>
<proteinExistence type="predicted"/>